<feature type="region of interest" description="Disordered" evidence="10">
    <location>
        <begin position="151"/>
        <end position="173"/>
    </location>
</feature>
<evidence type="ECO:0000256" key="1">
    <source>
        <dbReference type="ARBA" id="ARBA00004123"/>
    </source>
</evidence>
<evidence type="ECO:0000256" key="8">
    <source>
        <dbReference type="ARBA" id="ARBA00023163"/>
    </source>
</evidence>
<protein>
    <recommendedName>
        <fullName evidence="3">histone deacetylase</fullName>
        <ecNumber evidence="3">3.5.1.98</ecNumber>
    </recommendedName>
</protein>
<evidence type="ECO:0000256" key="5">
    <source>
        <dbReference type="ARBA" id="ARBA00022801"/>
    </source>
</evidence>
<gene>
    <name evidence="12" type="ORF">OCBIM_22025958mg</name>
</gene>
<feature type="domain" description="Histone deacetylase" evidence="11">
    <location>
        <begin position="1"/>
        <end position="77"/>
    </location>
</feature>
<dbReference type="GO" id="GO:0000118">
    <property type="term" value="C:histone deacetylase complex"/>
    <property type="evidence" value="ECO:0007669"/>
    <property type="project" value="TreeGrafter"/>
</dbReference>
<dbReference type="AlphaFoldDB" id="A0A0L8I9Z6"/>
<dbReference type="InterPro" id="IPR023696">
    <property type="entry name" value="Ureohydrolase_dom_sf"/>
</dbReference>
<evidence type="ECO:0000256" key="9">
    <source>
        <dbReference type="ARBA" id="ARBA00023242"/>
    </source>
</evidence>
<reference evidence="12" key="1">
    <citation type="submission" date="2015-07" db="EMBL/GenBank/DDBJ databases">
        <title>MeaNS - Measles Nucleotide Surveillance Program.</title>
        <authorList>
            <person name="Tran T."/>
            <person name="Druce J."/>
        </authorList>
    </citation>
    <scope>NUCLEOTIDE SEQUENCE</scope>
    <source>
        <strain evidence="12">UCB-OBI-ISO-001</strain>
        <tissue evidence="12">Gonad</tissue>
    </source>
</reference>
<sequence>MPIAREFNPEVVLVSAGFDAAAGHSAPLGGYDVSADCFGHLTRELMSLAGGKVVLVLEGGYDLPCICDASEKCVSALLGDELIPIREEELCRSCCKPAIETYEGTLNIQATHWPCLKRYQSTISYSLLEAQRREIEEADTVSALASLSMVTAKRSGSSAMSEPESAEPMEEES</sequence>
<accession>A0A0L8I9Z6</accession>
<proteinExistence type="inferred from homology"/>
<dbReference type="Gene3D" id="3.40.800.20">
    <property type="entry name" value="Histone deacetylase domain"/>
    <property type="match status" value="1"/>
</dbReference>
<evidence type="ECO:0000259" key="11">
    <source>
        <dbReference type="Pfam" id="PF00850"/>
    </source>
</evidence>
<dbReference type="EMBL" id="KQ416177">
    <property type="protein sequence ID" value="KOF98328.1"/>
    <property type="molecule type" value="Genomic_DNA"/>
</dbReference>
<dbReference type="STRING" id="37653.A0A0L8I9Z6"/>
<dbReference type="SUPFAM" id="SSF52768">
    <property type="entry name" value="Arginase/deacetylase"/>
    <property type="match status" value="1"/>
</dbReference>
<evidence type="ECO:0000256" key="10">
    <source>
        <dbReference type="SAM" id="MobiDB-lite"/>
    </source>
</evidence>
<dbReference type="OrthoDB" id="5232919at2759"/>
<comment type="subcellular location">
    <subcellularLocation>
        <location evidence="1">Nucleus</location>
    </subcellularLocation>
</comment>
<evidence type="ECO:0000256" key="7">
    <source>
        <dbReference type="ARBA" id="ARBA00023015"/>
    </source>
</evidence>
<name>A0A0L8I9Z6_OCTBM</name>
<keyword evidence="9" id="KW-0539">Nucleus</keyword>
<feature type="compositionally biased region" description="Acidic residues" evidence="10">
    <location>
        <begin position="164"/>
        <end position="173"/>
    </location>
</feature>
<dbReference type="Pfam" id="PF00850">
    <property type="entry name" value="Hist_deacetyl"/>
    <property type="match status" value="1"/>
</dbReference>
<comment type="similarity">
    <text evidence="2">Belongs to the histone deacetylase family. HD type 2 subfamily.</text>
</comment>
<dbReference type="GO" id="GO:0040029">
    <property type="term" value="P:epigenetic regulation of gene expression"/>
    <property type="evidence" value="ECO:0007669"/>
    <property type="project" value="TreeGrafter"/>
</dbReference>
<evidence type="ECO:0000313" key="12">
    <source>
        <dbReference type="EMBL" id="KOF98328.1"/>
    </source>
</evidence>
<keyword evidence="8" id="KW-0804">Transcription</keyword>
<dbReference type="EC" id="3.5.1.98" evidence="3"/>
<dbReference type="GO" id="GO:0141221">
    <property type="term" value="F:histone deacetylase activity, hydrolytic mechanism"/>
    <property type="evidence" value="ECO:0007669"/>
    <property type="project" value="UniProtKB-EC"/>
</dbReference>
<dbReference type="PANTHER" id="PTHR10625:SF5">
    <property type="entry name" value="HISTONE DEACETYLASE"/>
    <property type="match status" value="1"/>
</dbReference>
<keyword evidence="4" id="KW-0678">Repressor</keyword>
<evidence type="ECO:0000256" key="6">
    <source>
        <dbReference type="ARBA" id="ARBA00022853"/>
    </source>
</evidence>
<evidence type="ECO:0000256" key="2">
    <source>
        <dbReference type="ARBA" id="ARBA00007738"/>
    </source>
</evidence>
<organism evidence="12">
    <name type="scientific">Octopus bimaculoides</name>
    <name type="common">California two-spotted octopus</name>
    <dbReference type="NCBI Taxonomy" id="37653"/>
    <lineage>
        <taxon>Eukaryota</taxon>
        <taxon>Metazoa</taxon>
        <taxon>Spiralia</taxon>
        <taxon>Lophotrochozoa</taxon>
        <taxon>Mollusca</taxon>
        <taxon>Cephalopoda</taxon>
        <taxon>Coleoidea</taxon>
        <taxon>Octopodiformes</taxon>
        <taxon>Octopoda</taxon>
        <taxon>Incirrata</taxon>
        <taxon>Octopodidae</taxon>
        <taxon>Octopus</taxon>
    </lineage>
</organism>
<keyword evidence="7" id="KW-0805">Transcription regulation</keyword>
<dbReference type="PANTHER" id="PTHR10625">
    <property type="entry name" value="HISTONE DEACETYLASE HDAC1-RELATED"/>
    <property type="match status" value="1"/>
</dbReference>
<keyword evidence="6" id="KW-0156">Chromatin regulator</keyword>
<keyword evidence="5" id="KW-0378">Hydrolase</keyword>
<evidence type="ECO:0000256" key="3">
    <source>
        <dbReference type="ARBA" id="ARBA00012111"/>
    </source>
</evidence>
<dbReference type="InterPro" id="IPR037138">
    <property type="entry name" value="His_deacetylse_dom_sf"/>
</dbReference>
<evidence type="ECO:0000256" key="4">
    <source>
        <dbReference type="ARBA" id="ARBA00022491"/>
    </source>
</evidence>
<dbReference type="InterPro" id="IPR023801">
    <property type="entry name" value="His_deacetylse_dom"/>
</dbReference>